<organism evidence="1">
    <name type="scientific">marine sediment metagenome</name>
    <dbReference type="NCBI Taxonomy" id="412755"/>
    <lineage>
        <taxon>unclassified sequences</taxon>
        <taxon>metagenomes</taxon>
        <taxon>ecological metagenomes</taxon>
    </lineage>
</organism>
<proteinExistence type="predicted"/>
<feature type="non-terminal residue" evidence="1">
    <location>
        <position position="1"/>
    </location>
</feature>
<evidence type="ECO:0000313" key="1">
    <source>
        <dbReference type="EMBL" id="KKL68782.1"/>
    </source>
</evidence>
<dbReference type="EMBL" id="LAZR01026429">
    <property type="protein sequence ID" value="KKL68782.1"/>
    <property type="molecule type" value="Genomic_DNA"/>
</dbReference>
<sequence length="339" mass="38246">IDTVGCHHLLGGTEFASDTSIEVVLEKKPSVLYLMDEIGHILMHLKSKPSACTEKIVPVLMRIWSSAKNSFIGKSYADEDKNRRIIQPCLCIYGTSTPDRFIEGMSDAELNDGWLSRCMVFATDNKPFKNRKYIEPIPPVEICNFVNAWAFREIEPAESDTVYAWQHHAGDEVEKAPPSQIILPATSEAEQIFENFDLLSRSIGEESPIVECLWDKSEENARKFALILATSVNYDNPIIDGACADYGCKLASYLLRDFGSSMVGQISSTPYEEKKNKIWNIIKRKGQLGCGKKSLANASGWSSKRERDDLLDDLREAGRIITKFIENEETHWATEYYPS</sequence>
<comment type="caution">
    <text evidence="1">The sequence shown here is derived from an EMBL/GenBank/DDBJ whole genome shotgun (WGS) entry which is preliminary data.</text>
</comment>
<name>A0A0F9H0F5_9ZZZZ</name>
<protein>
    <submittedName>
        <fullName evidence="1">Uncharacterized protein</fullName>
    </submittedName>
</protein>
<gene>
    <name evidence="1" type="ORF">LCGC14_2121560</name>
</gene>
<accession>A0A0F9H0F5</accession>
<reference evidence="1" key="1">
    <citation type="journal article" date="2015" name="Nature">
        <title>Complex archaea that bridge the gap between prokaryotes and eukaryotes.</title>
        <authorList>
            <person name="Spang A."/>
            <person name="Saw J.H."/>
            <person name="Jorgensen S.L."/>
            <person name="Zaremba-Niedzwiedzka K."/>
            <person name="Martijn J."/>
            <person name="Lind A.E."/>
            <person name="van Eijk R."/>
            <person name="Schleper C."/>
            <person name="Guy L."/>
            <person name="Ettema T.J."/>
        </authorList>
    </citation>
    <scope>NUCLEOTIDE SEQUENCE</scope>
</reference>
<dbReference type="AlphaFoldDB" id="A0A0F9H0F5"/>